<keyword evidence="11" id="KW-1185">Reference proteome</keyword>
<keyword evidence="3" id="KW-0653">Protein transport</keyword>
<dbReference type="InterPro" id="IPR039289">
    <property type="entry name" value="CHCHD4"/>
</dbReference>
<proteinExistence type="predicted"/>
<dbReference type="PANTHER" id="PTHR21622">
    <property type="entry name" value="COILED-COIL-HELIX-COILED-COIL-HELIX DOMAIN CONTAINING 4"/>
    <property type="match status" value="1"/>
</dbReference>
<accession>A0AAW1QH26</accession>
<organism evidence="10 11">
    <name type="scientific">Apatococcus lobatus</name>
    <dbReference type="NCBI Taxonomy" id="904363"/>
    <lineage>
        <taxon>Eukaryota</taxon>
        <taxon>Viridiplantae</taxon>
        <taxon>Chlorophyta</taxon>
        <taxon>core chlorophytes</taxon>
        <taxon>Trebouxiophyceae</taxon>
        <taxon>Chlorellales</taxon>
        <taxon>Chlorellaceae</taxon>
        <taxon>Apatococcus</taxon>
    </lineage>
</organism>
<evidence type="ECO:0000256" key="3">
    <source>
        <dbReference type="ARBA" id="ARBA00022927"/>
    </source>
</evidence>
<keyword evidence="5" id="KW-0811">Translocation</keyword>
<evidence type="ECO:0000256" key="5">
    <source>
        <dbReference type="ARBA" id="ARBA00023010"/>
    </source>
</evidence>
<sequence length="112" mass="11569">MESLAAEAARQSGTEGEEDLDRKVEEALACPCVADLREGPCGKVFVEAFSCYVKSTAEDKGSDCMESFVGMQQCMLAHPAAFAEYAESADDTPPAAAADTSAAGPKPATAGQ</sequence>
<feature type="compositionally biased region" description="Low complexity" evidence="9">
    <location>
        <begin position="91"/>
        <end position="103"/>
    </location>
</feature>
<reference evidence="10 11" key="1">
    <citation type="journal article" date="2024" name="Nat. Commun.">
        <title>Phylogenomics reveals the evolutionary origins of lichenization in chlorophyte algae.</title>
        <authorList>
            <person name="Puginier C."/>
            <person name="Libourel C."/>
            <person name="Otte J."/>
            <person name="Skaloud P."/>
            <person name="Haon M."/>
            <person name="Grisel S."/>
            <person name="Petersen M."/>
            <person name="Berrin J.G."/>
            <person name="Delaux P.M."/>
            <person name="Dal Grande F."/>
            <person name="Keller J."/>
        </authorList>
    </citation>
    <scope>NUCLEOTIDE SEQUENCE [LARGE SCALE GENOMIC DNA]</scope>
    <source>
        <strain evidence="10 11">SAG 2145</strain>
    </source>
</reference>
<protein>
    <recommendedName>
        <fullName evidence="12">GCK domain-containing protein</fullName>
    </recommendedName>
</protein>
<comment type="subcellular location">
    <subcellularLocation>
        <location evidence="1">Mitochondrion</location>
    </subcellularLocation>
</comment>
<evidence type="ECO:0000256" key="7">
    <source>
        <dbReference type="ARBA" id="ARBA00023157"/>
    </source>
</evidence>
<evidence type="ECO:0000256" key="2">
    <source>
        <dbReference type="ARBA" id="ARBA00022448"/>
    </source>
</evidence>
<feature type="region of interest" description="Disordered" evidence="9">
    <location>
        <begin position="1"/>
        <end position="21"/>
    </location>
</feature>
<evidence type="ECO:0000256" key="4">
    <source>
        <dbReference type="ARBA" id="ARBA00023002"/>
    </source>
</evidence>
<dbReference type="Proteomes" id="UP001438707">
    <property type="component" value="Unassembled WGS sequence"/>
</dbReference>
<evidence type="ECO:0000313" key="11">
    <source>
        <dbReference type="Proteomes" id="UP001438707"/>
    </source>
</evidence>
<evidence type="ECO:0000313" key="10">
    <source>
        <dbReference type="EMBL" id="KAK9820729.1"/>
    </source>
</evidence>
<keyword evidence="2" id="KW-0813">Transport</keyword>
<comment type="caution">
    <text evidence="10">The sequence shown here is derived from an EMBL/GenBank/DDBJ whole genome shotgun (WGS) entry which is preliminary data.</text>
</comment>
<evidence type="ECO:0000256" key="1">
    <source>
        <dbReference type="ARBA" id="ARBA00004173"/>
    </source>
</evidence>
<keyword evidence="4" id="KW-0560">Oxidoreductase</keyword>
<dbReference type="AlphaFoldDB" id="A0AAW1QH26"/>
<dbReference type="GO" id="GO:0015035">
    <property type="term" value="F:protein-disulfide reductase activity"/>
    <property type="evidence" value="ECO:0007669"/>
    <property type="project" value="InterPro"/>
</dbReference>
<evidence type="ECO:0000256" key="8">
    <source>
        <dbReference type="ARBA" id="ARBA00023284"/>
    </source>
</evidence>
<gene>
    <name evidence="10" type="ORF">WJX74_005243</name>
</gene>
<dbReference type="EMBL" id="JALJOS010000044">
    <property type="protein sequence ID" value="KAK9820729.1"/>
    <property type="molecule type" value="Genomic_DNA"/>
</dbReference>
<feature type="region of interest" description="Disordered" evidence="9">
    <location>
        <begin position="86"/>
        <end position="112"/>
    </location>
</feature>
<evidence type="ECO:0000256" key="6">
    <source>
        <dbReference type="ARBA" id="ARBA00023128"/>
    </source>
</evidence>
<name>A0AAW1QH26_9CHLO</name>
<evidence type="ECO:0000256" key="9">
    <source>
        <dbReference type="SAM" id="MobiDB-lite"/>
    </source>
</evidence>
<evidence type="ECO:0008006" key="12">
    <source>
        <dbReference type="Google" id="ProtNLM"/>
    </source>
</evidence>
<dbReference type="PANTHER" id="PTHR21622:SF0">
    <property type="entry name" value="COILED-COIL-HELIX-COILED-COIL-HELIX DOMAIN CONTAINING 4"/>
    <property type="match status" value="1"/>
</dbReference>
<keyword evidence="6" id="KW-0496">Mitochondrion</keyword>
<dbReference type="GO" id="GO:0005758">
    <property type="term" value="C:mitochondrial intermembrane space"/>
    <property type="evidence" value="ECO:0007669"/>
    <property type="project" value="TreeGrafter"/>
</dbReference>
<dbReference type="GO" id="GO:0045041">
    <property type="term" value="P:protein import into mitochondrial intermembrane space"/>
    <property type="evidence" value="ECO:0007669"/>
    <property type="project" value="InterPro"/>
</dbReference>
<keyword evidence="8" id="KW-0676">Redox-active center</keyword>
<keyword evidence="7" id="KW-1015">Disulfide bond</keyword>
<dbReference type="Gene3D" id="1.10.287.2900">
    <property type="match status" value="1"/>
</dbReference>